<reference evidence="2 3" key="1">
    <citation type="journal article" date="2019" name="Commun. Biol.">
        <title>The bagworm genome reveals a unique fibroin gene that provides high tensile strength.</title>
        <authorList>
            <person name="Kono N."/>
            <person name="Nakamura H."/>
            <person name="Ohtoshi R."/>
            <person name="Tomita M."/>
            <person name="Numata K."/>
            <person name="Arakawa K."/>
        </authorList>
    </citation>
    <scope>NUCLEOTIDE SEQUENCE [LARGE SCALE GENOMIC DNA]</scope>
</reference>
<evidence type="ECO:0000313" key="3">
    <source>
        <dbReference type="Proteomes" id="UP000299102"/>
    </source>
</evidence>
<feature type="transmembrane region" description="Helical" evidence="1">
    <location>
        <begin position="79"/>
        <end position="96"/>
    </location>
</feature>
<keyword evidence="1" id="KW-1133">Transmembrane helix</keyword>
<dbReference type="OrthoDB" id="10054079at2759"/>
<proteinExistence type="predicted"/>
<name>A0A4C1STK1_EUMVA</name>
<sequence>MMVARWLTTWLSILRVRSLLVLLPRGPFLITHTGNLSDPAAAAAALAQSQAQSLWQLLLLVIIPMLSQVLWLRVVPHPLVGLVALIPAAAALGPYHSPYAMYGQRIGSAAVHQ</sequence>
<evidence type="ECO:0000313" key="2">
    <source>
        <dbReference type="EMBL" id="GBP05264.1"/>
    </source>
</evidence>
<keyword evidence="1" id="KW-0472">Membrane</keyword>
<organism evidence="2 3">
    <name type="scientific">Eumeta variegata</name>
    <name type="common">Bagworm moth</name>
    <name type="synonym">Eumeta japonica</name>
    <dbReference type="NCBI Taxonomy" id="151549"/>
    <lineage>
        <taxon>Eukaryota</taxon>
        <taxon>Metazoa</taxon>
        <taxon>Ecdysozoa</taxon>
        <taxon>Arthropoda</taxon>
        <taxon>Hexapoda</taxon>
        <taxon>Insecta</taxon>
        <taxon>Pterygota</taxon>
        <taxon>Neoptera</taxon>
        <taxon>Endopterygota</taxon>
        <taxon>Lepidoptera</taxon>
        <taxon>Glossata</taxon>
        <taxon>Ditrysia</taxon>
        <taxon>Tineoidea</taxon>
        <taxon>Psychidae</taxon>
        <taxon>Oiketicinae</taxon>
        <taxon>Eumeta</taxon>
    </lineage>
</organism>
<keyword evidence="1" id="KW-0812">Transmembrane</keyword>
<protein>
    <submittedName>
        <fullName evidence="2">Uncharacterized protein</fullName>
    </submittedName>
</protein>
<dbReference type="AlphaFoldDB" id="A0A4C1STK1"/>
<comment type="caution">
    <text evidence="2">The sequence shown here is derived from an EMBL/GenBank/DDBJ whole genome shotgun (WGS) entry which is preliminary data.</text>
</comment>
<gene>
    <name evidence="2" type="ORF">EVAR_71932_1</name>
</gene>
<evidence type="ECO:0000256" key="1">
    <source>
        <dbReference type="SAM" id="Phobius"/>
    </source>
</evidence>
<keyword evidence="3" id="KW-1185">Reference proteome</keyword>
<dbReference type="EMBL" id="BGZK01007721">
    <property type="protein sequence ID" value="GBP05264.1"/>
    <property type="molecule type" value="Genomic_DNA"/>
</dbReference>
<dbReference type="Proteomes" id="UP000299102">
    <property type="component" value="Unassembled WGS sequence"/>
</dbReference>
<feature type="transmembrane region" description="Helical" evidence="1">
    <location>
        <begin position="53"/>
        <end position="72"/>
    </location>
</feature>
<accession>A0A4C1STK1</accession>